<feature type="transmembrane region" description="Helical" evidence="1">
    <location>
        <begin position="44"/>
        <end position="64"/>
    </location>
</feature>
<proteinExistence type="predicted"/>
<sequence length="441" mass="48146">MNTNSETDQTIAPLSRRLALAAAALAIPFLFDRLWFAVPFGNDGGWSPFTCWAMLCMMIALIDLPLFARRTCRTPMWWIVLAAIAALGVWLIALAPPFEGLAGGANLIYAMLSGFIVLPALLMTLLQLSDGRFDPYHPFALVADWFKGWIISPFAHWGTLAHTLRDTGAHLRGKDRDAGRLRRVGIALLITAPILLVLVPLLMGADEVFDYAVTRLIGDFDIVPIMWHTMLVIVPAPFVFSLLASVDARDTGGIAAGRQSRGSAPFMFDPLIVAVVLGIVLALYATFCAVQFTFLFAEAGLPAGYTYAEYARSGFFQLLFVAALNFAGFGLVLRFAPRRTPIVAMQAGLLAATGVMLASAFTRLNLYIHVYGLTWLRYASITFIILLAVLLPLAMARLFTARIPLVAMGFTAMLVWWIAIGYANPEGVIDWWNASHGVAIG</sequence>
<keyword evidence="1" id="KW-0812">Transmembrane</keyword>
<comment type="caution">
    <text evidence="3">The sequence shown here is derived from an EMBL/GenBank/DDBJ whole genome shotgun (WGS) entry which is preliminary data.</text>
</comment>
<keyword evidence="5" id="KW-1185">Reference proteome</keyword>
<keyword evidence="1" id="KW-1133">Transmembrane helix</keyword>
<feature type="transmembrane region" description="Helical" evidence="1">
    <location>
        <begin position="18"/>
        <end position="38"/>
    </location>
</feature>
<feature type="transmembrane region" description="Helical" evidence="1">
    <location>
        <begin position="348"/>
        <end position="369"/>
    </location>
</feature>
<dbReference type="RefSeq" id="WP_150354653.1">
    <property type="nucleotide sequence ID" value="NZ_RZNZ01000009.1"/>
</dbReference>
<reference evidence="4 5" key="1">
    <citation type="journal article" date="2019" name="Syst. Appl. Microbiol.">
        <title>Characterization of Bifidobacterium species in feaces of the Egyptian fruit bat: Description of B. vespertilionis sp. nov. and B. rousetti sp. nov.</title>
        <authorList>
            <person name="Modesto M."/>
            <person name="Satti M."/>
            <person name="Watanabe K."/>
            <person name="Puglisi E."/>
            <person name="Morelli L."/>
            <person name="Huang C.-H."/>
            <person name="Liou J.-S."/>
            <person name="Miyashita M."/>
            <person name="Tamura T."/>
            <person name="Saito S."/>
            <person name="Mori K."/>
            <person name="Huang L."/>
            <person name="Sciavilla P."/>
            <person name="Sandri C."/>
            <person name="Spiezio C."/>
            <person name="Vitali F."/>
            <person name="Cavalieri D."/>
            <person name="Perpetuini G."/>
            <person name="Tofalo R."/>
            <person name="Bonetti A."/>
            <person name="Arita M."/>
            <person name="Mattarelli P."/>
        </authorList>
    </citation>
    <scope>NUCLEOTIDE SEQUENCE [LARGE SCALE GENOMIC DNA]</scope>
    <source>
        <strain evidence="2 5">RST16</strain>
        <strain evidence="3 4">RST8</strain>
    </source>
</reference>
<evidence type="ECO:0000256" key="1">
    <source>
        <dbReference type="SAM" id="Phobius"/>
    </source>
</evidence>
<accession>A0A5J5DZN2</accession>
<dbReference type="Pfam" id="PF13687">
    <property type="entry name" value="DUF4153"/>
    <property type="match status" value="1"/>
</dbReference>
<evidence type="ECO:0000313" key="2">
    <source>
        <dbReference type="EMBL" id="KAA8820057.1"/>
    </source>
</evidence>
<feature type="transmembrane region" description="Helical" evidence="1">
    <location>
        <begin position="314"/>
        <end position="336"/>
    </location>
</feature>
<dbReference type="EMBL" id="RZOA01000020">
    <property type="protein sequence ID" value="KAA8822212.1"/>
    <property type="molecule type" value="Genomic_DNA"/>
</dbReference>
<name>A0A5J5DZN2_9BIFI</name>
<feature type="transmembrane region" description="Helical" evidence="1">
    <location>
        <begin position="403"/>
        <end position="423"/>
    </location>
</feature>
<keyword evidence="1" id="KW-0472">Membrane</keyword>
<evidence type="ECO:0000313" key="3">
    <source>
        <dbReference type="EMBL" id="KAA8822212.1"/>
    </source>
</evidence>
<dbReference type="EMBL" id="RZNZ01000009">
    <property type="protein sequence ID" value="KAA8820057.1"/>
    <property type="molecule type" value="Genomic_DNA"/>
</dbReference>
<gene>
    <name evidence="3" type="ORF">EM848_09300</name>
    <name evidence="2" type="ORF">EMO90_07590</name>
</gene>
<feature type="transmembrane region" description="Helical" evidence="1">
    <location>
        <begin position="107"/>
        <end position="126"/>
    </location>
</feature>
<feature type="transmembrane region" description="Helical" evidence="1">
    <location>
        <begin position="76"/>
        <end position="95"/>
    </location>
</feature>
<dbReference type="InterPro" id="IPR025291">
    <property type="entry name" value="DUF4153"/>
</dbReference>
<dbReference type="OrthoDB" id="9767931at2"/>
<protein>
    <submittedName>
        <fullName evidence="3">DUF4173 domain-containing protein</fullName>
    </submittedName>
</protein>
<feature type="transmembrane region" description="Helical" evidence="1">
    <location>
        <begin position="225"/>
        <end position="246"/>
    </location>
</feature>
<dbReference type="AlphaFoldDB" id="A0A5J5DZN2"/>
<evidence type="ECO:0000313" key="4">
    <source>
        <dbReference type="Proteomes" id="UP000345527"/>
    </source>
</evidence>
<feature type="transmembrane region" description="Helical" evidence="1">
    <location>
        <begin position="267"/>
        <end position="294"/>
    </location>
</feature>
<feature type="transmembrane region" description="Helical" evidence="1">
    <location>
        <begin position="375"/>
        <end position="396"/>
    </location>
</feature>
<organism evidence="3 4">
    <name type="scientific">Bifidobacterium vespertilionis</name>
    <dbReference type="NCBI Taxonomy" id="2562524"/>
    <lineage>
        <taxon>Bacteria</taxon>
        <taxon>Bacillati</taxon>
        <taxon>Actinomycetota</taxon>
        <taxon>Actinomycetes</taxon>
        <taxon>Bifidobacteriales</taxon>
        <taxon>Bifidobacteriaceae</taxon>
        <taxon>Bifidobacterium</taxon>
    </lineage>
</organism>
<dbReference type="Proteomes" id="UP000345527">
    <property type="component" value="Unassembled WGS sequence"/>
</dbReference>
<dbReference type="Proteomes" id="UP000374630">
    <property type="component" value="Unassembled WGS sequence"/>
</dbReference>
<evidence type="ECO:0000313" key="5">
    <source>
        <dbReference type="Proteomes" id="UP000374630"/>
    </source>
</evidence>
<feature type="transmembrane region" description="Helical" evidence="1">
    <location>
        <begin position="184"/>
        <end position="205"/>
    </location>
</feature>